<name>A0A438AIN1_9RHOB</name>
<organism evidence="1 2">
    <name type="scientific">Mesobaculum littorinae</name>
    <dbReference type="NCBI Taxonomy" id="2486419"/>
    <lineage>
        <taxon>Bacteria</taxon>
        <taxon>Pseudomonadati</taxon>
        <taxon>Pseudomonadota</taxon>
        <taxon>Alphaproteobacteria</taxon>
        <taxon>Rhodobacterales</taxon>
        <taxon>Roseobacteraceae</taxon>
        <taxon>Mesobaculum</taxon>
    </lineage>
</organism>
<dbReference type="GO" id="GO:0016787">
    <property type="term" value="F:hydrolase activity"/>
    <property type="evidence" value="ECO:0007669"/>
    <property type="project" value="UniProtKB-KW"/>
</dbReference>
<comment type="caution">
    <text evidence="1">The sequence shown here is derived from an EMBL/GenBank/DDBJ whole genome shotgun (WGS) entry which is preliminary data.</text>
</comment>
<sequence length="298" mass="32064">MPRLRLTRVGIAAALYASATRTAVRIGGICVALSLGLGAPAVAQDSRVSHCIAIAEAAPGLDYLHKASWRDPVPDDEVRISYLDHSMMLIQTAGGLSAVTDYAGHLGSADLVPDVVTMNHAHSSHWTASPDARIPHVLRGWGDGRTPNLHHLDLGEMLVRNVPTDIRSTWGEGVERYGNSIFVFEVAGLCIGHLGHLHHEPTPEQYAALGRLDIVMAAVDGGMTMDLDTMTAILGRLRSSIVIPMHWFGAATLDRFLDRMAGSFEVRRDGVTSLTVGLRSLPARPTIVVLEPRLLAGD</sequence>
<reference evidence="1 2" key="1">
    <citation type="submission" date="2018-11" db="EMBL/GenBank/DDBJ databases">
        <title>Mesobaculum littorinae gen. nov., sp. nov., isolated from Littorina scabra that represents a novel genus of the order Rhodobacteraceae.</title>
        <authorList>
            <person name="Li F."/>
        </authorList>
    </citation>
    <scope>NUCLEOTIDE SEQUENCE [LARGE SCALE GENOMIC DNA]</scope>
    <source>
        <strain evidence="1 2">M0103</strain>
    </source>
</reference>
<gene>
    <name evidence="1" type="ORF">EKE94_06395</name>
</gene>
<evidence type="ECO:0000313" key="2">
    <source>
        <dbReference type="Proteomes" id="UP000285908"/>
    </source>
</evidence>
<dbReference type="PANTHER" id="PTHR39189">
    <property type="entry name" value="UPF0173 METAL-DEPENDENT HYDROLASE YTKL"/>
    <property type="match status" value="1"/>
</dbReference>
<keyword evidence="2" id="KW-1185">Reference proteome</keyword>
<protein>
    <submittedName>
        <fullName evidence="1">Zn-dependent hydrolase</fullName>
    </submittedName>
</protein>
<dbReference type="RefSeq" id="WP_127905774.1">
    <property type="nucleotide sequence ID" value="NZ_RQXX01000002.1"/>
</dbReference>
<keyword evidence="1" id="KW-0378">Hydrolase</keyword>
<evidence type="ECO:0000313" key="1">
    <source>
        <dbReference type="EMBL" id="RVV98542.1"/>
    </source>
</evidence>
<proteinExistence type="predicted"/>
<dbReference type="InterPro" id="IPR036866">
    <property type="entry name" value="RibonucZ/Hydroxyglut_hydro"/>
</dbReference>
<dbReference type="SUPFAM" id="SSF56281">
    <property type="entry name" value="Metallo-hydrolase/oxidoreductase"/>
    <property type="match status" value="1"/>
</dbReference>
<dbReference type="Proteomes" id="UP000285908">
    <property type="component" value="Unassembled WGS sequence"/>
</dbReference>
<dbReference type="Pfam" id="PF13483">
    <property type="entry name" value="Lactamase_B_3"/>
    <property type="match status" value="1"/>
</dbReference>
<dbReference type="EMBL" id="RQXX01000002">
    <property type="protein sequence ID" value="RVV98542.1"/>
    <property type="molecule type" value="Genomic_DNA"/>
</dbReference>
<accession>A0A438AIN1</accession>
<dbReference type="AlphaFoldDB" id="A0A438AIN1"/>
<dbReference type="PANTHER" id="PTHR39189:SF1">
    <property type="entry name" value="UPF0173 METAL-DEPENDENT HYDROLASE YTKL"/>
    <property type="match status" value="1"/>
</dbReference>
<dbReference type="Gene3D" id="3.60.15.10">
    <property type="entry name" value="Ribonuclease Z/Hydroxyacylglutathione hydrolase-like"/>
    <property type="match status" value="1"/>
</dbReference>
<dbReference type="OrthoDB" id="7343000at2"/>